<dbReference type="EMBL" id="JAJIRN010000005">
    <property type="protein sequence ID" value="MCV2369077.1"/>
    <property type="molecule type" value="Genomic_DNA"/>
</dbReference>
<comment type="similarity">
    <text evidence="1">Belongs to the LysR transcriptional regulatory family.</text>
</comment>
<dbReference type="InterPro" id="IPR036390">
    <property type="entry name" value="WH_DNA-bd_sf"/>
</dbReference>
<comment type="caution">
    <text evidence="6">The sequence shown here is derived from an EMBL/GenBank/DDBJ whole genome shotgun (WGS) entry which is preliminary data.</text>
</comment>
<reference evidence="6 7" key="1">
    <citation type="submission" date="2021-11" db="EMBL/GenBank/DDBJ databases">
        <authorList>
            <person name="Liang Q."/>
            <person name="Mou H."/>
            <person name="Liu Z."/>
        </authorList>
    </citation>
    <scope>NUCLEOTIDE SEQUENCE [LARGE SCALE GENOMIC DNA]</scope>
    <source>
        <strain evidence="6 7">CHU3</strain>
    </source>
</reference>
<dbReference type="Pfam" id="PF03466">
    <property type="entry name" value="LysR_substrate"/>
    <property type="match status" value="1"/>
</dbReference>
<keyword evidence="4" id="KW-0804">Transcription</keyword>
<protein>
    <submittedName>
        <fullName evidence="6">LysR family transcriptional regulator</fullName>
    </submittedName>
</protein>
<name>A0ABT2YG98_9BURK</name>
<feature type="domain" description="HTH lysR-type" evidence="5">
    <location>
        <begin position="1"/>
        <end position="62"/>
    </location>
</feature>
<keyword evidence="7" id="KW-1185">Reference proteome</keyword>
<dbReference type="Gene3D" id="3.40.190.290">
    <property type="match status" value="1"/>
</dbReference>
<dbReference type="Proteomes" id="UP001209701">
    <property type="component" value="Unassembled WGS sequence"/>
</dbReference>
<accession>A0ABT2YG98</accession>
<organism evidence="6 7">
    <name type="scientific">Roseateles oligotrophus</name>
    <dbReference type="NCBI Taxonomy" id="1769250"/>
    <lineage>
        <taxon>Bacteria</taxon>
        <taxon>Pseudomonadati</taxon>
        <taxon>Pseudomonadota</taxon>
        <taxon>Betaproteobacteria</taxon>
        <taxon>Burkholderiales</taxon>
        <taxon>Sphaerotilaceae</taxon>
        <taxon>Roseateles</taxon>
    </lineage>
</organism>
<keyword evidence="2" id="KW-0805">Transcription regulation</keyword>
<dbReference type="PANTHER" id="PTHR30537">
    <property type="entry name" value="HTH-TYPE TRANSCRIPTIONAL REGULATOR"/>
    <property type="match status" value="1"/>
</dbReference>
<dbReference type="PANTHER" id="PTHR30537:SF5">
    <property type="entry name" value="HTH-TYPE TRANSCRIPTIONAL ACTIVATOR TTDR-RELATED"/>
    <property type="match status" value="1"/>
</dbReference>
<dbReference type="InterPro" id="IPR036388">
    <property type="entry name" value="WH-like_DNA-bd_sf"/>
</dbReference>
<gene>
    <name evidence="6" type="ORF">LNV07_13395</name>
</gene>
<dbReference type="PROSITE" id="PS50931">
    <property type="entry name" value="HTH_LYSR"/>
    <property type="match status" value="1"/>
</dbReference>
<dbReference type="InterPro" id="IPR058163">
    <property type="entry name" value="LysR-type_TF_proteobact-type"/>
</dbReference>
<dbReference type="CDD" id="cd08422">
    <property type="entry name" value="PBP2_CrgA_like"/>
    <property type="match status" value="1"/>
</dbReference>
<evidence type="ECO:0000313" key="6">
    <source>
        <dbReference type="EMBL" id="MCV2369077.1"/>
    </source>
</evidence>
<evidence type="ECO:0000259" key="5">
    <source>
        <dbReference type="PROSITE" id="PS50931"/>
    </source>
</evidence>
<dbReference type="SUPFAM" id="SSF53850">
    <property type="entry name" value="Periplasmic binding protein-like II"/>
    <property type="match status" value="1"/>
</dbReference>
<proteinExistence type="inferred from homology"/>
<dbReference type="Pfam" id="PF00126">
    <property type="entry name" value="HTH_1"/>
    <property type="match status" value="1"/>
</dbReference>
<evidence type="ECO:0000256" key="2">
    <source>
        <dbReference type="ARBA" id="ARBA00023015"/>
    </source>
</evidence>
<keyword evidence="3" id="KW-0238">DNA-binding</keyword>
<dbReference type="RefSeq" id="WP_263571660.1">
    <property type="nucleotide sequence ID" value="NZ_JAJIRN010000005.1"/>
</dbReference>
<sequence length="297" mass="32432">MNDLLALGDMALFVEVARTGSFSRASAKLGVPGATLSRRVAAMERKFGVRLFDRTTRRVELTAAGRRYFERCGDLVDQARLAQEALRESAASPTGHVRVSMPVDMGVNHIGPLLPEFTRRFPGITFELDLSPSQRDLVGEHIDVAIRIGAVKGDQLIVRRIGTVEMLMFAGPAYLERHGEPQQPADLVEHECFNLPAPGREALWSLMRDGAEMAVTVRGRFATNNLGLMRLLAERGLGIAVLSHALARDAVNAGRLVQVLQGWTLPPLPVHAVMSSRLQPAGVRAFVDFLAARLSLV</sequence>
<dbReference type="Gene3D" id="1.10.10.10">
    <property type="entry name" value="Winged helix-like DNA-binding domain superfamily/Winged helix DNA-binding domain"/>
    <property type="match status" value="1"/>
</dbReference>
<evidence type="ECO:0000256" key="3">
    <source>
        <dbReference type="ARBA" id="ARBA00023125"/>
    </source>
</evidence>
<dbReference type="SUPFAM" id="SSF46785">
    <property type="entry name" value="Winged helix' DNA-binding domain"/>
    <property type="match status" value="1"/>
</dbReference>
<evidence type="ECO:0000256" key="1">
    <source>
        <dbReference type="ARBA" id="ARBA00009437"/>
    </source>
</evidence>
<dbReference type="InterPro" id="IPR000847">
    <property type="entry name" value="LysR_HTH_N"/>
</dbReference>
<evidence type="ECO:0000313" key="7">
    <source>
        <dbReference type="Proteomes" id="UP001209701"/>
    </source>
</evidence>
<evidence type="ECO:0000256" key="4">
    <source>
        <dbReference type="ARBA" id="ARBA00023163"/>
    </source>
</evidence>
<dbReference type="InterPro" id="IPR005119">
    <property type="entry name" value="LysR_subst-bd"/>
</dbReference>